<organism evidence="1">
    <name type="scientific">Anguilla anguilla</name>
    <name type="common">European freshwater eel</name>
    <name type="synonym">Muraena anguilla</name>
    <dbReference type="NCBI Taxonomy" id="7936"/>
    <lineage>
        <taxon>Eukaryota</taxon>
        <taxon>Metazoa</taxon>
        <taxon>Chordata</taxon>
        <taxon>Craniata</taxon>
        <taxon>Vertebrata</taxon>
        <taxon>Euteleostomi</taxon>
        <taxon>Actinopterygii</taxon>
        <taxon>Neopterygii</taxon>
        <taxon>Teleostei</taxon>
        <taxon>Anguilliformes</taxon>
        <taxon>Anguillidae</taxon>
        <taxon>Anguilla</taxon>
    </lineage>
</organism>
<dbReference type="EMBL" id="GBXM01106628">
    <property type="protein sequence ID" value="JAH01949.1"/>
    <property type="molecule type" value="Transcribed_RNA"/>
</dbReference>
<evidence type="ECO:0000313" key="1">
    <source>
        <dbReference type="EMBL" id="JAH01949.1"/>
    </source>
</evidence>
<reference evidence="1" key="2">
    <citation type="journal article" date="2015" name="Fish Shellfish Immunol.">
        <title>Early steps in the European eel (Anguilla anguilla)-Vibrio vulnificus interaction in the gills: Role of the RtxA13 toxin.</title>
        <authorList>
            <person name="Callol A."/>
            <person name="Pajuelo D."/>
            <person name="Ebbesson L."/>
            <person name="Teles M."/>
            <person name="MacKenzie S."/>
            <person name="Amaro C."/>
        </authorList>
    </citation>
    <scope>NUCLEOTIDE SEQUENCE</scope>
</reference>
<accession>A0A0E9PBQ0</accession>
<proteinExistence type="predicted"/>
<dbReference type="AlphaFoldDB" id="A0A0E9PBQ0"/>
<reference evidence="1" key="1">
    <citation type="submission" date="2014-11" db="EMBL/GenBank/DDBJ databases">
        <authorList>
            <person name="Amaro Gonzalez C."/>
        </authorList>
    </citation>
    <scope>NUCLEOTIDE SEQUENCE</scope>
</reference>
<sequence length="48" mass="5560">MAQSFTFVNYRKPFIIFTESIPLLALNGLEKIILSMCHYSPIFHRSIA</sequence>
<name>A0A0E9PBQ0_ANGAN</name>
<protein>
    <submittedName>
        <fullName evidence="1">Uncharacterized protein</fullName>
    </submittedName>
</protein>